<reference evidence="3" key="1">
    <citation type="journal article" date="2019" name="Int. J. Syst. Evol. Microbiol.">
        <title>The Global Catalogue of Microorganisms (GCM) 10K type strain sequencing project: providing services to taxonomists for standard genome sequencing and annotation.</title>
        <authorList>
            <consortium name="The Broad Institute Genomics Platform"/>
            <consortium name="The Broad Institute Genome Sequencing Center for Infectious Disease"/>
            <person name="Wu L."/>
            <person name="Ma J."/>
        </authorList>
    </citation>
    <scope>NUCLEOTIDE SEQUENCE [LARGE SCALE GENOMIC DNA]</scope>
    <source>
        <strain evidence="3">JCM 3272</strain>
    </source>
</reference>
<dbReference type="RefSeq" id="WP_344613037.1">
    <property type="nucleotide sequence ID" value="NZ_BAAARV010000024.1"/>
</dbReference>
<dbReference type="PROSITE" id="PS51257">
    <property type="entry name" value="PROKAR_LIPOPROTEIN"/>
    <property type="match status" value="1"/>
</dbReference>
<proteinExistence type="predicted"/>
<dbReference type="EMBL" id="BAAARV010000024">
    <property type="protein sequence ID" value="GAA2344899.1"/>
    <property type="molecule type" value="Genomic_DNA"/>
</dbReference>
<name>A0ABP5T3W0_9ACTN</name>
<sequence>MRVPARAKRLTHWALLVALLGATLAGCGAAAQDTPATAQSAAGSTYPGTDEGAKALMEALGTGNDPTLVQHLEPTTQDYQAVFEGDVAAKAERYYKAKLWNGSAVKIAAKPEQTDLKVFKATTEEIRAWSPDVEANFPAGYQQIGPHLKPGLTVYRWKYTEPGDDLGLAFEGLVNVNGHWVWIPKVWQVLDE</sequence>
<evidence type="ECO:0008006" key="4">
    <source>
        <dbReference type="Google" id="ProtNLM"/>
    </source>
</evidence>
<dbReference type="Proteomes" id="UP001501444">
    <property type="component" value="Unassembled WGS sequence"/>
</dbReference>
<organism evidence="2 3">
    <name type="scientific">Dactylosporangium salmoneum</name>
    <dbReference type="NCBI Taxonomy" id="53361"/>
    <lineage>
        <taxon>Bacteria</taxon>
        <taxon>Bacillati</taxon>
        <taxon>Actinomycetota</taxon>
        <taxon>Actinomycetes</taxon>
        <taxon>Micromonosporales</taxon>
        <taxon>Micromonosporaceae</taxon>
        <taxon>Dactylosporangium</taxon>
    </lineage>
</organism>
<keyword evidence="1" id="KW-0732">Signal</keyword>
<accession>A0ABP5T3W0</accession>
<protein>
    <recommendedName>
        <fullName evidence="4">Lipoprotein</fullName>
    </recommendedName>
</protein>
<feature type="signal peptide" evidence="1">
    <location>
        <begin position="1"/>
        <end position="31"/>
    </location>
</feature>
<gene>
    <name evidence="2" type="ORF">GCM10010170_030710</name>
</gene>
<evidence type="ECO:0000313" key="3">
    <source>
        <dbReference type="Proteomes" id="UP001501444"/>
    </source>
</evidence>
<feature type="chain" id="PRO_5045824559" description="Lipoprotein" evidence="1">
    <location>
        <begin position="32"/>
        <end position="192"/>
    </location>
</feature>
<keyword evidence="3" id="KW-1185">Reference proteome</keyword>
<comment type="caution">
    <text evidence="2">The sequence shown here is derived from an EMBL/GenBank/DDBJ whole genome shotgun (WGS) entry which is preliminary data.</text>
</comment>
<evidence type="ECO:0000313" key="2">
    <source>
        <dbReference type="EMBL" id="GAA2344899.1"/>
    </source>
</evidence>
<evidence type="ECO:0000256" key="1">
    <source>
        <dbReference type="SAM" id="SignalP"/>
    </source>
</evidence>